<dbReference type="Proteomes" id="UP000215902">
    <property type="component" value="Unassembled WGS sequence"/>
</dbReference>
<dbReference type="Gene3D" id="2.120.10.30">
    <property type="entry name" value="TolB, C-terminal domain"/>
    <property type="match status" value="2"/>
</dbReference>
<name>A0A267EBJ4_9PLAT</name>
<keyword evidence="8" id="KW-1185">Reference proteome</keyword>
<feature type="domain" description="RING-type" evidence="6">
    <location>
        <begin position="14"/>
        <end position="54"/>
    </location>
</feature>
<evidence type="ECO:0000256" key="3">
    <source>
        <dbReference type="ARBA" id="ARBA00022833"/>
    </source>
</evidence>
<dbReference type="InterPro" id="IPR017907">
    <property type="entry name" value="Znf_RING_CS"/>
</dbReference>
<dbReference type="OrthoDB" id="654191at2759"/>
<dbReference type="Pfam" id="PF13445">
    <property type="entry name" value="zf-RING_UBOX"/>
    <property type="match status" value="1"/>
</dbReference>
<evidence type="ECO:0000259" key="6">
    <source>
        <dbReference type="PROSITE" id="PS50089"/>
    </source>
</evidence>
<accession>A0A267EBJ4</accession>
<organism evidence="7 8">
    <name type="scientific">Macrostomum lignano</name>
    <dbReference type="NCBI Taxonomy" id="282301"/>
    <lineage>
        <taxon>Eukaryota</taxon>
        <taxon>Metazoa</taxon>
        <taxon>Spiralia</taxon>
        <taxon>Lophotrochozoa</taxon>
        <taxon>Platyhelminthes</taxon>
        <taxon>Rhabditophora</taxon>
        <taxon>Macrostomorpha</taxon>
        <taxon>Macrostomida</taxon>
        <taxon>Macrostomidae</taxon>
        <taxon>Macrostomum</taxon>
    </lineage>
</organism>
<dbReference type="InterPro" id="IPR027370">
    <property type="entry name" value="Znf-RING_euk"/>
</dbReference>
<dbReference type="InterPro" id="IPR011042">
    <property type="entry name" value="6-blade_b-propeller_TolB-like"/>
</dbReference>
<keyword evidence="2 4" id="KW-0863">Zinc-finger</keyword>
<dbReference type="PROSITE" id="PS50089">
    <property type="entry name" value="ZF_RING_2"/>
    <property type="match status" value="1"/>
</dbReference>
<dbReference type="PANTHER" id="PTHR25462">
    <property type="entry name" value="BONUS, ISOFORM C-RELATED"/>
    <property type="match status" value="1"/>
</dbReference>
<dbReference type="PANTHER" id="PTHR25462:SF296">
    <property type="entry name" value="MEIOTIC P26, ISOFORM F"/>
    <property type="match status" value="1"/>
</dbReference>
<keyword evidence="3" id="KW-0862">Zinc</keyword>
<comment type="caution">
    <text evidence="7">The sequence shown here is derived from an EMBL/GenBank/DDBJ whole genome shotgun (WGS) entry which is preliminary data.</text>
</comment>
<dbReference type="AlphaFoldDB" id="A0A267EBJ4"/>
<dbReference type="SUPFAM" id="SSF57850">
    <property type="entry name" value="RING/U-box"/>
    <property type="match status" value="1"/>
</dbReference>
<dbReference type="PROSITE" id="PS00518">
    <property type="entry name" value="ZF_RING_1"/>
    <property type="match status" value="1"/>
</dbReference>
<dbReference type="InterPro" id="IPR047153">
    <property type="entry name" value="TRIM45/56/19-like"/>
</dbReference>
<dbReference type="STRING" id="282301.A0A267EBJ4"/>
<reference evidence="7 8" key="1">
    <citation type="submission" date="2017-06" db="EMBL/GenBank/DDBJ databases">
        <title>A platform for efficient transgenesis in Macrostomum lignano, a flatworm model organism for stem cell research.</title>
        <authorList>
            <person name="Berezikov E."/>
        </authorList>
    </citation>
    <scope>NUCLEOTIDE SEQUENCE [LARGE SCALE GENOMIC DNA]</scope>
    <source>
        <strain evidence="7">DV1</strain>
        <tissue evidence="7">Whole organism</tissue>
    </source>
</reference>
<feature type="compositionally biased region" description="Basic and acidic residues" evidence="5">
    <location>
        <begin position="199"/>
        <end position="225"/>
    </location>
</feature>
<evidence type="ECO:0000256" key="5">
    <source>
        <dbReference type="SAM" id="MobiDB-lite"/>
    </source>
</evidence>
<evidence type="ECO:0000313" key="8">
    <source>
        <dbReference type="Proteomes" id="UP000215902"/>
    </source>
</evidence>
<sequence length="617" mass="65114">MSKARQDLEDRVTCPVCLEHFVDPRHLSQCNHTVCLRCYARMLAGVPEGVRCPLGCPGVCDKRPEDLAPNRTMLDLLEQANRAHLLAVARPNGAACQRSGCSRASHGRCEHCDADLCSRHLLEDAYLYGNACESLCQTTRRLADEAEAAWRRMLAGQEARRGRLSELQTACRELLTLARDADAAAEGRAKSALSAAQSEADRRREARSLADQLERETAEGNTAEMRRLAERLQPLLDRLRTRRLAGEADARAEAATSEALERLGEACAELRRLAAPLARRLSSCDAAGGACGGGGGGGAAGGDAGVRWPPKKIFHYRCTDAAVVVHSGRGLVCRPGLAGIRIATETELTDGQGGDSGWEPLPSPVVYLLAQGGSVIKVLSCSGRSLTSLQLDSSSSAVADAAIASTTVGSLTCLLYIGGPDQLLAAADGGRVYLADLAGRLRHAIADVGRPSGLCADASRRRLFVADSDRRSIAVLSLETRVHQIVIDVVPFAQSLGGIGILDGRLFLADTVGGQVVVLDADTGLRQLEFRVDSPSWLTADAAAGVLYAVTSGGQRIQAHCSDDGRLIASVGVAGSNGRRPGEFRDLGGLAVCAGCGELLACDRGNGRVQVFSLLPT</sequence>
<dbReference type="GO" id="GO:0008270">
    <property type="term" value="F:zinc ion binding"/>
    <property type="evidence" value="ECO:0007669"/>
    <property type="project" value="UniProtKB-KW"/>
</dbReference>
<dbReference type="SUPFAM" id="SSF63825">
    <property type="entry name" value="YWTD domain"/>
    <property type="match status" value="1"/>
</dbReference>
<dbReference type="EMBL" id="NIVC01002315">
    <property type="protein sequence ID" value="PAA58945.1"/>
    <property type="molecule type" value="Genomic_DNA"/>
</dbReference>
<keyword evidence="1" id="KW-0479">Metal-binding</keyword>
<protein>
    <recommendedName>
        <fullName evidence="6">RING-type domain-containing protein</fullName>
    </recommendedName>
</protein>
<evidence type="ECO:0000256" key="2">
    <source>
        <dbReference type="ARBA" id="ARBA00022771"/>
    </source>
</evidence>
<proteinExistence type="predicted"/>
<evidence type="ECO:0000313" key="7">
    <source>
        <dbReference type="EMBL" id="PAA58945.1"/>
    </source>
</evidence>
<evidence type="ECO:0000256" key="1">
    <source>
        <dbReference type="ARBA" id="ARBA00022723"/>
    </source>
</evidence>
<dbReference type="InterPro" id="IPR013083">
    <property type="entry name" value="Znf_RING/FYVE/PHD"/>
</dbReference>
<feature type="region of interest" description="Disordered" evidence="5">
    <location>
        <begin position="189"/>
        <end position="225"/>
    </location>
</feature>
<gene>
    <name evidence="7" type="ORF">BOX15_Mlig005321g2</name>
</gene>
<dbReference type="Gene3D" id="3.30.40.10">
    <property type="entry name" value="Zinc/RING finger domain, C3HC4 (zinc finger)"/>
    <property type="match status" value="1"/>
</dbReference>
<dbReference type="InterPro" id="IPR001841">
    <property type="entry name" value="Znf_RING"/>
</dbReference>
<evidence type="ECO:0000256" key="4">
    <source>
        <dbReference type="PROSITE-ProRule" id="PRU00175"/>
    </source>
</evidence>